<feature type="transmembrane region" description="Helical" evidence="1">
    <location>
        <begin position="81"/>
        <end position="101"/>
    </location>
</feature>
<evidence type="ECO:0000313" key="3">
    <source>
        <dbReference type="Proteomes" id="UP001465976"/>
    </source>
</evidence>
<comment type="caution">
    <text evidence="2">The sequence shown here is derived from an EMBL/GenBank/DDBJ whole genome shotgun (WGS) entry which is preliminary data.</text>
</comment>
<protein>
    <recommendedName>
        <fullName evidence="4">BTB domain-containing protein</fullName>
    </recommendedName>
</protein>
<feature type="non-terminal residue" evidence="2">
    <location>
        <position position="173"/>
    </location>
</feature>
<keyword evidence="1" id="KW-0472">Membrane</keyword>
<keyword evidence="1" id="KW-1133">Transmembrane helix</keyword>
<reference evidence="2 3" key="1">
    <citation type="submission" date="2024-02" db="EMBL/GenBank/DDBJ databases">
        <title>A draft genome for the cacao thread blight pathogen Marasmius crinis-equi.</title>
        <authorList>
            <person name="Cohen S.P."/>
            <person name="Baruah I.K."/>
            <person name="Amoako-Attah I."/>
            <person name="Bukari Y."/>
            <person name="Meinhardt L.W."/>
            <person name="Bailey B.A."/>
        </authorList>
    </citation>
    <scope>NUCLEOTIDE SEQUENCE [LARGE SCALE GENOMIC DNA]</scope>
    <source>
        <strain evidence="2 3">GH-76</strain>
    </source>
</reference>
<dbReference type="Proteomes" id="UP001465976">
    <property type="component" value="Unassembled WGS sequence"/>
</dbReference>
<evidence type="ECO:0008006" key="4">
    <source>
        <dbReference type="Google" id="ProtNLM"/>
    </source>
</evidence>
<evidence type="ECO:0000313" key="2">
    <source>
        <dbReference type="EMBL" id="KAL0564306.1"/>
    </source>
</evidence>
<evidence type="ECO:0000256" key="1">
    <source>
        <dbReference type="SAM" id="Phobius"/>
    </source>
</evidence>
<organism evidence="2 3">
    <name type="scientific">Marasmius crinis-equi</name>
    <dbReference type="NCBI Taxonomy" id="585013"/>
    <lineage>
        <taxon>Eukaryota</taxon>
        <taxon>Fungi</taxon>
        <taxon>Dikarya</taxon>
        <taxon>Basidiomycota</taxon>
        <taxon>Agaricomycotina</taxon>
        <taxon>Agaricomycetes</taxon>
        <taxon>Agaricomycetidae</taxon>
        <taxon>Agaricales</taxon>
        <taxon>Marasmiineae</taxon>
        <taxon>Marasmiaceae</taxon>
        <taxon>Marasmius</taxon>
    </lineage>
</organism>
<accession>A0ABR3EN52</accession>
<dbReference type="EMBL" id="JBAHYK010002868">
    <property type="protein sequence ID" value="KAL0564306.1"/>
    <property type="molecule type" value="Genomic_DNA"/>
</dbReference>
<proteinExistence type="predicted"/>
<keyword evidence="1" id="KW-0812">Transmembrane</keyword>
<sequence>MTPSSKPPLTSNDHLELPFTLVTEDPFNDSTADGAVLTSDNFLIPLNTSFLTYHSSYFKERFGDVTLSSYQLTNRSPLSSIYVSIGVFTGLIVLPFSATVWDGNAGRLTRSGSGIPVVSIHETYAVFKTILAYIYPVLPPPCLDTFDHCAFLINAMVKYRLERTHHFDAVVDN</sequence>
<gene>
    <name evidence="2" type="ORF">V5O48_017746</name>
</gene>
<keyword evidence="3" id="KW-1185">Reference proteome</keyword>
<name>A0ABR3EN52_9AGAR</name>